<gene>
    <name evidence="1" type="ORF">ADIS_1136</name>
</gene>
<dbReference type="AlphaFoldDB" id="R7ZW80"/>
<sequence length="46" mass="5570">MKSEWPENCFFYNGVDLATNLQLRVSMAKKRFQFSRRRLMQLASDR</sequence>
<name>R7ZW80_9BACT</name>
<keyword evidence="2" id="KW-1185">Reference proteome</keyword>
<proteinExistence type="predicted"/>
<protein>
    <submittedName>
        <fullName evidence="1">Uncharacterized protein</fullName>
    </submittedName>
</protein>
<organism evidence="1 2">
    <name type="scientific">Lunatimonas lonarensis</name>
    <dbReference type="NCBI Taxonomy" id="1232681"/>
    <lineage>
        <taxon>Bacteria</taxon>
        <taxon>Pseudomonadati</taxon>
        <taxon>Bacteroidota</taxon>
        <taxon>Cytophagia</taxon>
        <taxon>Cytophagales</taxon>
        <taxon>Cyclobacteriaceae</taxon>
    </lineage>
</organism>
<dbReference type="STRING" id="1232681.ADIS_1136"/>
<dbReference type="Proteomes" id="UP000013909">
    <property type="component" value="Unassembled WGS sequence"/>
</dbReference>
<evidence type="ECO:0000313" key="1">
    <source>
        <dbReference type="EMBL" id="EON78273.1"/>
    </source>
</evidence>
<reference evidence="1 2" key="1">
    <citation type="submission" date="2013-02" db="EMBL/GenBank/DDBJ databases">
        <title>A novel strain isolated from Lonar lake, Maharashtra, India.</title>
        <authorList>
            <person name="Singh A."/>
        </authorList>
    </citation>
    <scope>NUCLEOTIDE SEQUENCE [LARGE SCALE GENOMIC DNA]</scope>
    <source>
        <strain evidence="1 2">AK24</strain>
    </source>
</reference>
<accession>R7ZW80</accession>
<dbReference type="EMBL" id="AQHR01000040">
    <property type="protein sequence ID" value="EON78273.1"/>
    <property type="molecule type" value="Genomic_DNA"/>
</dbReference>
<evidence type="ECO:0000313" key="2">
    <source>
        <dbReference type="Proteomes" id="UP000013909"/>
    </source>
</evidence>
<comment type="caution">
    <text evidence="1">The sequence shown here is derived from an EMBL/GenBank/DDBJ whole genome shotgun (WGS) entry which is preliminary data.</text>
</comment>